<dbReference type="EMBL" id="JAPESX010000141">
    <property type="protein sequence ID" value="KAJ8122989.1"/>
    <property type="molecule type" value="Genomic_DNA"/>
</dbReference>
<reference evidence="1" key="1">
    <citation type="submission" date="2022-11" db="EMBL/GenBank/DDBJ databases">
        <title>Genome Sequence of Nemania bipapillata.</title>
        <authorList>
            <person name="Buettner E."/>
        </authorList>
    </citation>
    <scope>NUCLEOTIDE SEQUENCE</scope>
    <source>
        <strain evidence="1">CP14</strain>
    </source>
</reference>
<organism evidence="1 2">
    <name type="scientific">Nemania bipapillata</name>
    <dbReference type="NCBI Taxonomy" id="110536"/>
    <lineage>
        <taxon>Eukaryota</taxon>
        <taxon>Fungi</taxon>
        <taxon>Dikarya</taxon>
        <taxon>Ascomycota</taxon>
        <taxon>Pezizomycotina</taxon>
        <taxon>Sordariomycetes</taxon>
        <taxon>Xylariomycetidae</taxon>
        <taxon>Xylariales</taxon>
        <taxon>Xylariaceae</taxon>
        <taxon>Nemania</taxon>
    </lineage>
</organism>
<gene>
    <name evidence="1" type="ORF">ONZ43_g952</name>
</gene>
<accession>A0ACC2J6A2</accession>
<name>A0ACC2J6A2_9PEZI</name>
<sequence length="345" mass="37940">MVGSRDLPPSTRSFGHVFYHNQFKAKPNWPSPNENLSGKTAIVTGGNTGLGYEAASQLLDLKLSYLILGCRSLERGEAAATELRQRGSKAKIEVWLLDMASYESVRKFAQRVDSQLERIDFVLLNAGLIRLQFTTVPSTGHEEGLQVNYLSTMLLTILLLPTLKAKGPPRGQEPAHLTIVSAALTLAAKFPNRDANPLLPSFDDAKTFDAQEHYHSNKLLAHMFLWKLVDYVSAEDVVVNLADPAWCKGTELARDAPGAIKVAGKVFGALTGRTQRVGASCFVDALVNKGKESHGCFLMSWEIHPFASLLYTPEGKIVTQRVWDETLAELDFAGVRAILDSMKSR</sequence>
<keyword evidence="2" id="KW-1185">Reference proteome</keyword>
<evidence type="ECO:0000313" key="2">
    <source>
        <dbReference type="Proteomes" id="UP001153334"/>
    </source>
</evidence>
<comment type="caution">
    <text evidence="1">The sequence shown here is derived from an EMBL/GenBank/DDBJ whole genome shotgun (WGS) entry which is preliminary data.</text>
</comment>
<dbReference type="Proteomes" id="UP001153334">
    <property type="component" value="Unassembled WGS sequence"/>
</dbReference>
<protein>
    <submittedName>
        <fullName evidence="1">Uncharacterized protein</fullName>
    </submittedName>
</protein>
<evidence type="ECO:0000313" key="1">
    <source>
        <dbReference type="EMBL" id="KAJ8122989.1"/>
    </source>
</evidence>
<proteinExistence type="predicted"/>